<dbReference type="Proteomes" id="UP000509702">
    <property type="component" value="Plasmid unnamed3"/>
</dbReference>
<keyword evidence="2" id="KW-1185">Reference proteome</keyword>
<accession>A0A6N1AF34</accession>
<evidence type="ECO:0000313" key="2">
    <source>
        <dbReference type="Proteomes" id="UP000509702"/>
    </source>
</evidence>
<proteinExistence type="predicted"/>
<dbReference type="AlphaFoldDB" id="A0A6N1AF34"/>
<organism evidence="1 2">
    <name type="scientific">Azospirillum oryzae</name>
    <dbReference type="NCBI Taxonomy" id="286727"/>
    <lineage>
        <taxon>Bacteria</taxon>
        <taxon>Pseudomonadati</taxon>
        <taxon>Pseudomonadota</taxon>
        <taxon>Alphaproteobacteria</taxon>
        <taxon>Rhodospirillales</taxon>
        <taxon>Azospirillaceae</taxon>
        <taxon>Azospirillum</taxon>
    </lineage>
</organism>
<keyword evidence="1" id="KW-0614">Plasmid</keyword>
<reference evidence="1 2" key="1">
    <citation type="submission" date="2020-06" db="EMBL/GenBank/DDBJ databases">
        <title>Complete genome of Azosprillum oryzae KACC14407.</title>
        <authorList>
            <person name="Kim M."/>
            <person name="Park Y.-J."/>
            <person name="Shin J.-H."/>
        </authorList>
    </citation>
    <scope>NUCLEOTIDE SEQUENCE [LARGE SCALE GENOMIC DNA]</scope>
    <source>
        <strain evidence="1 2">KACC 14407</strain>
        <plasmid evidence="1 2">unnamed3</plasmid>
    </source>
</reference>
<dbReference type="KEGG" id="aoz:HUE56_04550"/>
<name>A0A6N1AF34_9PROT</name>
<sequence length="114" mass="12580">MSGNDYALGNLAEEILGIPTTYLVTYRLADTTTANGSRDDRYEAVVAKLRDFEGAEPNSYFEDAGHTSTSSWMIKTTTSAKTLLNHLQTHLTPGVDLLEVVEVNLNNRARMTRA</sequence>
<dbReference type="EMBL" id="CP054617">
    <property type="protein sequence ID" value="QKS49809.1"/>
    <property type="molecule type" value="Genomic_DNA"/>
</dbReference>
<geneLocation type="plasmid" evidence="1 2">
    <name>unnamed3</name>
</geneLocation>
<evidence type="ECO:0000313" key="1">
    <source>
        <dbReference type="EMBL" id="QKS49809.1"/>
    </source>
</evidence>
<dbReference type="RefSeq" id="WP_149201734.1">
    <property type="nucleotide sequence ID" value="NZ_BSOV01000012.1"/>
</dbReference>
<gene>
    <name evidence="1" type="ORF">HUE56_04550</name>
</gene>
<protein>
    <submittedName>
        <fullName evidence="1">Uncharacterized protein</fullName>
    </submittedName>
</protein>
<dbReference type="OrthoDB" id="9995109at2"/>